<proteinExistence type="predicted"/>
<evidence type="ECO:0000313" key="1">
    <source>
        <dbReference type="EMBL" id="ABW18580.1"/>
    </source>
</evidence>
<dbReference type="AlphaFoldDB" id="A8MG42"/>
<dbReference type="Proteomes" id="UP000000269">
    <property type="component" value="Chromosome"/>
</dbReference>
<sequence>MSEVRFVVLLLLNGGTEMENLAYCKDCRRISYFNEMCTYCQSNDIKAVDKKAPVNIIGTKVKGRVLNAKDGMVDILCASEGNTKSIRQIEAERLRKIL</sequence>
<reference evidence="2" key="1">
    <citation type="submission" date="2007-10" db="EMBL/GenBank/DDBJ databases">
        <title>Complete genome of Alkaliphilus oremlandii OhILAs.</title>
        <authorList>
            <person name="Copeland A."/>
            <person name="Lucas S."/>
            <person name="Lapidus A."/>
            <person name="Barry K."/>
            <person name="Detter J.C."/>
            <person name="Glavina del Rio T."/>
            <person name="Hammon N."/>
            <person name="Israni S."/>
            <person name="Dalin E."/>
            <person name="Tice H."/>
            <person name="Pitluck S."/>
            <person name="Chain P."/>
            <person name="Malfatti S."/>
            <person name="Shin M."/>
            <person name="Vergez L."/>
            <person name="Schmutz J."/>
            <person name="Larimer F."/>
            <person name="Land M."/>
            <person name="Hauser L."/>
            <person name="Kyrpides N."/>
            <person name="Mikhailova N."/>
            <person name="Stolz J.F."/>
            <person name="Dawson A."/>
            <person name="Fisher E."/>
            <person name="Crable B."/>
            <person name="Perera E."/>
            <person name="Lisak J."/>
            <person name="Ranganathan M."/>
            <person name="Basu P."/>
            <person name="Richardson P."/>
        </authorList>
    </citation>
    <scope>NUCLEOTIDE SEQUENCE [LARGE SCALE GENOMIC DNA]</scope>
    <source>
        <strain evidence="2">OhILAs</strain>
    </source>
</reference>
<accession>A8MG42</accession>
<name>A8MG42_ALKOO</name>
<organism evidence="1 2">
    <name type="scientific">Alkaliphilus oremlandii (strain OhILAs)</name>
    <name type="common">Clostridium oremlandii (strain OhILAs)</name>
    <dbReference type="NCBI Taxonomy" id="350688"/>
    <lineage>
        <taxon>Bacteria</taxon>
        <taxon>Bacillati</taxon>
        <taxon>Bacillota</taxon>
        <taxon>Clostridia</taxon>
        <taxon>Peptostreptococcales</taxon>
        <taxon>Natronincolaceae</taxon>
        <taxon>Alkaliphilus</taxon>
    </lineage>
</organism>
<dbReference type="KEGG" id="aoe:Clos_1033"/>
<keyword evidence="2" id="KW-1185">Reference proteome</keyword>
<dbReference type="HOGENOM" id="CLU_2567925_0_0_9"/>
<protein>
    <submittedName>
        <fullName evidence="1">Uncharacterized protein</fullName>
    </submittedName>
</protein>
<dbReference type="eggNOG" id="ENOG503350P">
    <property type="taxonomic scope" value="Bacteria"/>
</dbReference>
<gene>
    <name evidence="1" type="ordered locus">Clos_1033</name>
</gene>
<dbReference type="STRING" id="350688.Clos_1033"/>
<dbReference type="EMBL" id="CP000853">
    <property type="protein sequence ID" value="ABW18580.1"/>
    <property type="molecule type" value="Genomic_DNA"/>
</dbReference>
<evidence type="ECO:0000313" key="2">
    <source>
        <dbReference type="Proteomes" id="UP000000269"/>
    </source>
</evidence>